<evidence type="ECO:0000313" key="3">
    <source>
        <dbReference type="Proteomes" id="UP001054945"/>
    </source>
</evidence>
<sequence>MRLPNAQGKSCPLNRHHKLKPHSPSLANLSSSNESLNVVAELRVPLAKLPITEEELQAACAKYRAQQNPTKSTTSQKRKKETDPEGFQKVPKHLTFKAPKGAASVNNPSISFPTNPQPTDLVDDPAPPCAIGT</sequence>
<feature type="compositionally biased region" description="Polar residues" evidence="1">
    <location>
        <begin position="104"/>
        <end position="118"/>
    </location>
</feature>
<name>A0AAV4S2A2_CAEEX</name>
<feature type="compositionally biased region" description="Polar residues" evidence="1">
    <location>
        <begin position="65"/>
        <end position="75"/>
    </location>
</feature>
<dbReference type="Proteomes" id="UP001054945">
    <property type="component" value="Unassembled WGS sequence"/>
</dbReference>
<reference evidence="2 3" key="1">
    <citation type="submission" date="2021-06" db="EMBL/GenBank/DDBJ databases">
        <title>Caerostris extrusa draft genome.</title>
        <authorList>
            <person name="Kono N."/>
            <person name="Arakawa K."/>
        </authorList>
    </citation>
    <scope>NUCLEOTIDE SEQUENCE [LARGE SCALE GENOMIC DNA]</scope>
</reference>
<proteinExistence type="predicted"/>
<evidence type="ECO:0000313" key="2">
    <source>
        <dbReference type="EMBL" id="GIY27775.1"/>
    </source>
</evidence>
<organism evidence="2 3">
    <name type="scientific">Caerostris extrusa</name>
    <name type="common">Bark spider</name>
    <name type="synonym">Caerostris bankana</name>
    <dbReference type="NCBI Taxonomy" id="172846"/>
    <lineage>
        <taxon>Eukaryota</taxon>
        <taxon>Metazoa</taxon>
        <taxon>Ecdysozoa</taxon>
        <taxon>Arthropoda</taxon>
        <taxon>Chelicerata</taxon>
        <taxon>Arachnida</taxon>
        <taxon>Araneae</taxon>
        <taxon>Araneomorphae</taxon>
        <taxon>Entelegynae</taxon>
        <taxon>Araneoidea</taxon>
        <taxon>Araneidae</taxon>
        <taxon>Caerostris</taxon>
    </lineage>
</organism>
<keyword evidence="3" id="KW-1185">Reference proteome</keyword>
<comment type="caution">
    <text evidence="2">The sequence shown here is derived from an EMBL/GenBank/DDBJ whole genome shotgun (WGS) entry which is preliminary data.</text>
</comment>
<protein>
    <submittedName>
        <fullName evidence="2">Uncharacterized protein</fullName>
    </submittedName>
</protein>
<gene>
    <name evidence="2" type="ORF">CEXT_275781</name>
</gene>
<feature type="region of interest" description="Disordered" evidence="1">
    <location>
        <begin position="1"/>
        <end position="32"/>
    </location>
</feature>
<dbReference type="EMBL" id="BPLR01008851">
    <property type="protein sequence ID" value="GIY27775.1"/>
    <property type="molecule type" value="Genomic_DNA"/>
</dbReference>
<dbReference type="AlphaFoldDB" id="A0AAV4S2A2"/>
<feature type="region of interest" description="Disordered" evidence="1">
    <location>
        <begin position="62"/>
        <end position="133"/>
    </location>
</feature>
<accession>A0AAV4S2A2</accession>
<evidence type="ECO:0000256" key="1">
    <source>
        <dbReference type="SAM" id="MobiDB-lite"/>
    </source>
</evidence>